<dbReference type="Proteomes" id="UP000816034">
    <property type="component" value="Unassembled WGS sequence"/>
</dbReference>
<evidence type="ECO:0000259" key="3">
    <source>
        <dbReference type="Pfam" id="PF12937"/>
    </source>
</evidence>
<dbReference type="AlphaFoldDB" id="A0AA88KL41"/>
<dbReference type="RefSeq" id="XP_044550355.1">
    <property type="nucleotide sequence ID" value="XM_044692267.1"/>
</dbReference>
<dbReference type="InterPro" id="IPR027417">
    <property type="entry name" value="P-loop_NTPase"/>
</dbReference>
<evidence type="ECO:0000256" key="1">
    <source>
        <dbReference type="ARBA" id="ARBA00022741"/>
    </source>
</evidence>
<dbReference type="InterPro" id="IPR003578">
    <property type="entry name" value="Small_GTPase_Rho"/>
</dbReference>
<dbReference type="SMART" id="SM00173">
    <property type="entry name" value="RAS"/>
    <property type="match status" value="1"/>
</dbReference>
<dbReference type="Gene3D" id="1.20.1280.50">
    <property type="match status" value="1"/>
</dbReference>
<protein>
    <recommendedName>
        <fullName evidence="3">F-box domain-containing protein</fullName>
    </recommendedName>
</protein>
<dbReference type="SMART" id="SM00175">
    <property type="entry name" value="RAB"/>
    <property type="match status" value="1"/>
</dbReference>
<gene>
    <name evidence="4" type="ORF">C9374_002809</name>
</gene>
<dbReference type="GO" id="GO:0007264">
    <property type="term" value="P:small GTPase-mediated signal transduction"/>
    <property type="evidence" value="ECO:0007669"/>
    <property type="project" value="InterPro"/>
</dbReference>
<dbReference type="SMART" id="SM00174">
    <property type="entry name" value="RHO"/>
    <property type="match status" value="1"/>
</dbReference>
<dbReference type="EMBL" id="PYSW02000016">
    <property type="protein sequence ID" value="KAG2386363.1"/>
    <property type="molecule type" value="Genomic_DNA"/>
</dbReference>
<dbReference type="InterPro" id="IPR001806">
    <property type="entry name" value="Small_GTPase"/>
</dbReference>
<dbReference type="PANTHER" id="PTHR24072">
    <property type="entry name" value="RHO FAMILY GTPASE"/>
    <property type="match status" value="1"/>
</dbReference>
<dbReference type="PROSITE" id="PS51419">
    <property type="entry name" value="RAB"/>
    <property type="match status" value="1"/>
</dbReference>
<dbReference type="PRINTS" id="PR00449">
    <property type="entry name" value="RASTRNSFRMNG"/>
</dbReference>
<evidence type="ECO:0000313" key="5">
    <source>
        <dbReference type="Proteomes" id="UP000816034"/>
    </source>
</evidence>
<organism evidence="4 5">
    <name type="scientific">Naegleria lovaniensis</name>
    <name type="common">Amoeba</name>
    <dbReference type="NCBI Taxonomy" id="51637"/>
    <lineage>
        <taxon>Eukaryota</taxon>
        <taxon>Discoba</taxon>
        <taxon>Heterolobosea</taxon>
        <taxon>Tetramitia</taxon>
        <taxon>Eutetramitia</taxon>
        <taxon>Vahlkampfiidae</taxon>
        <taxon>Naegleria</taxon>
    </lineage>
</organism>
<dbReference type="PROSITE" id="PS51420">
    <property type="entry name" value="RHO"/>
    <property type="match status" value="1"/>
</dbReference>
<accession>A0AA88KL41</accession>
<name>A0AA88KL41_NAELO</name>
<feature type="domain" description="F-box" evidence="3">
    <location>
        <begin position="16"/>
        <end position="53"/>
    </location>
</feature>
<dbReference type="InterPro" id="IPR036047">
    <property type="entry name" value="F-box-like_dom_sf"/>
</dbReference>
<dbReference type="GO" id="GO:0003924">
    <property type="term" value="F:GTPase activity"/>
    <property type="evidence" value="ECO:0007669"/>
    <property type="project" value="InterPro"/>
</dbReference>
<keyword evidence="2" id="KW-0342">GTP-binding</keyword>
<evidence type="ECO:0000313" key="4">
    <source>
        <dbReference type="EMBL" id="KAG2386363.1"/>
    </source>
</evidence>
<reference evidence="4 5" key="1">
    <citation type="journal article" date="2018" name="BMC Genomics">
        <title>The genome of Naegleria lovaniensis, the basis for a comparative approach to unravel pathogenicity factors of the human pathogenic amoeba N. fowleri.</title>
        <authorList>
            <person name="Liechti N."/>
            <person name="Schurch N."/>
            <person name="Bruggmann R."/>
            <person name="Wittwer M."/>
        </authorList>
    </citation>
    <scope>NUCLEOTIDE SEQUENCE [LARGE SCALE GENOMIC DNA]</scope>
    <source>
        <strain evidence="4 5">ATCC 30569</strain>
    </source>
</reference>
<keyword evidence="1" id="KW-0547">Nucleotide-binding</keyword>
<evidence type="ECO:0000256" key="2">
    <source>
        <dbReference type="ARBA" id="ARBA00023134"/>
    </source>
</evidence>
<dbReference type="Gene3D" id="3.40.50.300">
    <property type="entry name" value="P-loop containing nucleotide triphosphate hydrolases"/>
    <property type="match status" value="1"/>
</dbReference>
<dbReference type="InterPro" id="IPR001810">
    <property type="entry name" value="F-box_dom"/>
</dbReference>
<comment type="caution">
    <text evidence="4">The sequence shown here is derived from an EMBL/GenBank/DDBJ whole genome shotgun (WGS) entry which is preliminary data.</text>
</comment>
<dbReference type="SUPFAM" id="SSF52540">
    <property type="entry name" value="P-loop containing nucleoside triphosphate hydrolases"/>
    <property type="match status" value="1"/>
</dbReference>
<dbReference type="Pfam" id="PF00071">
    <property type="entry name" value="Ras"/>
    <property type="match status" value="1"/>
</dbReference>
<keyword evidence="5" id="KW-1185">Reference proteome</keyword>
<dbReference type="GO" id="GO:0005525">
    <property type="term" value="F:GTP binding"/>
    <property type="evidence" value="ECO:0007669"/>
    <property type="project" value="UniProtKB-KW"/>
</dbReference>
<dbReference type="SUPFAM" id="SSF81383">
    <property type="entry name" value="F-box domain"/>
    <property type="match status" value="1"/>
</dbReference>
<dbReference type="Pfam" id="PF12937">
    <property type="entry name" value="F-box-like"/>
    <property type="match status" value="1"/>
</dbReference>
<sequence length="382" mass="44772">MNSSPLHNIIHHQDELLIIFSFLSQSELLVVKLVCKFLNEFTDHDLLWNNFYVKYLDKIIKFYEKQFNSEQSKYSLSKQCGVKAEKLISRDLLRPVTCNFKKHLNELFRPISKLEKIIRKHRQHEIQNCVPYIPNPLPFFTIQQGHDQEFQKNVTNQPFNFLPKQDNGHKILFLGDSYVGKTCLGRVFCNEEFPKTPTMYEPTTIEKDLPFLNGKIKLTSWDSPGAFEYSRLLPLSYPYTEVFMLCVACNSIDSLFNVHSKWIPEILYHCGIDVTDRKTSTTTIFNHHETLPKIVLLMTKIDLRKRALHLVLEQEKFLWSHEEGMMMAKRMGCCSYLETSAVEHIGVEDITEVVFRVLYNDQLVTTRHDVKETTHSRCCLLL</sequence>
<proteinExistence type="predicted"/>
<dbReference type="GeneID" id="68095264"/>